<dbReference type="InterPro" id="IPR057670">
    <property type="entry name" value="SH3_retrovirus"/>
</dbReference>
<dbReference type="Gene3D" id="3.40.50.1820">
    <property type="entry name" value="alpha/beta hydrolase"/>
    <property type="match status" value="1"/>
</dbReference>
<dbReference type="PANTHER" id="PTHR45763:SF70">
    <property type="entry name" value="ALPHA_BETA HYDROLASE-1"/>
    <property type="match status" value="1"/>
</dbReference>
<accession>A0ABQ5B759</accession>
<dbReference type="PROSITE" id="PS50994">
    <property type="entry name" value="INTEGRASE"/>
    <property type="match status" value="1"/>
</dbReference>
<name>A0ABQ5B759_9ASTR</name>
<proteinExistence type="predicted"/>
<dbReference type="SUPFAM" id="SSF53474">
    <property type="entry name" value="alpha/beta-Hydrolases"/>
    <property type="match status" value="1"/>
</dbReference>
<comment type="caution">
    <text evidence="3">The sequence shown here is derived from an EMBL/GenBank/DDBJ whole genome shotgun (WGS) entry which is preliminary data.</text>
</comment>
<dbReference type="PANTHER" id="PTHR45763">
    <property type="entry name" value="HYDROLASE, ALPHA/BETA FOLD FAMILY PROTEIN, EXPRESSED-RELATED"/>
    <property type="match status" value="1"/>
</dbReference>
<feature type="region of interest" description="Disordered" evidence="1">
    <location>
        <begin position="196"/>
        <end position="220"/>
    </location>
</feature>
<evidence type="ECO:0000256" key="1">
    <source>
        <dbReference type="SAM" id="MobiDB-lite"/>
    </source>
</evidence>
<dbReference type="InterPro" id="IPR012337">
    <property type="entry name" value="RNaseH-like_sf"/>
</dbReference>
<dbReference type="InterPro" id="IPR000073">
    <property type="entry name" value="AB_hydrolase_1"/>
</dbReference>
<sequence length="478" mass="54101">MERPAKDDAATKSQQDGLLKLTNDDSFDNANLCLSGKITKIDLSHILTPPYTPQHNGVSKRRNRSLLDMVQSMMNLITLPLSFWDYALESATRILNMVPTKKVDKTPYEMWYGKVPNLSYLKVWGCEALVKRDTPDKLEQRSVKCIFIGYPKETMGYYFYFPPENKIVVARYAEFFEKRLINQEISGRAVDLEEIQEQEDTSPSEITSNIPQEVEGFGPPPQEEEILRRIRVLGLFKKLLLVFFVGILSLAYQSTRPPPPTKVGPLDRLPITSPGIKLRDGRHLSNKKYGVPRDSAKCKIVFVHGFDSVKHHVVIATSASPALIEEVGIYIVLYDRLGYGESDPDPNRTLKSSDLDIEELTDQLRLGPKFYVVGFSMGGQVIWTCLKYILHSPAILSRQDIELVPKFTTGTQAIELSVGEPLSAGLRGEEDQLSVKHQRATSDKEYAEVLRRVRGDNTLTFLLPFKEEQAELKVFSDD</sequence>
<evidence type="ECO:0000313" key="4">
    <source>
        <dbReference type="Proteomes" id="UP001151760"/>
    </source>
</evidence>
<evidence type="ECO:0000313" key="3">
    <source>
        <dbReference type="EMBL" id="GJT10343.1"/>
    </source>
</evidence>
<dbReference type="InterPro" id="IPR036397">
    <property type="entry name" value="RNaseH_sf"/>
</dbReference>
<organism evidence="3 4">
    <name type="scientific">Tanacetum coccineum</name>
    <dbReference type="NCBI Taxonomy" id="301880"/>
    <lineage>
        <taxon>Eukaryota</taxon>
        <taxon>Viridiplantae</taxon>
        <taxon>Streptophyta</taxon>
        <taxon>Embryophyta</taxon>
        <taxon>Tracheophyta</taxon>
        <taxon>Spermatophyta</taxon>
        <taxon>Magnoliopsida</taxon>
        <taxon>eudicotyledons</taxon>
        <taxon>Gunneridae</taxon>
        <taxon>Pentapetalae</taxon>
        <taxon>asterids</taxon>
        <taxon>campanulids</taxon>
        <taxon>Asterales</taxon>
        <taxon>Asteraceae</taxon>
        <taxon>Asteroideae</taxon>
        <taxon>Anthemideae</taxon>
        <taxon>Anthemidinae</taxon>
        <taxon>Tanacetum</taxon>
    </lineage>
</organism>
<dbReference type="Proteomes" id="UP001151760">
    <property type="component" value="Unassembled WGS sequence"/>
</dbReference>
<dbReference type="EMBL" id="BQNB010012980">
    <property type="protein sequence ID" value="GJT10343.1"/>
    <property type="molecule type" value="Genomic_DNA"/>
</dbReference>
<protein>
    <submittedName>
        <fullName evidence="3">Retrotransposon protein, putative, ty1-copia subclass</fullName>
    </submittedName>
</protein>
<evidence type="ECO:0000259" key="2">
    <source>
        <dbReference type="PROSITE" id="PS50994"/>
    </source>
</evidence>
<dbReference type="Pfam" id="PF25597">
    <property type="entry name" value="SH3_retrovirus"/>
    <property type="match status" value="1"/>
</dbReference>
<dbReference type="Pfam" id="PF12697">
    <property type="entry name" value="Abhydrolase_6"/>
    <property type="match status" value="1"/>
</dbReference>
<dbReference type="InterPro" id="IPR001584">
    <property type="entry name" value="Integrase_cat-core"/>
</dbReference>
<dbReference type="Gene3D" id="3.30.420.10">
    <property type="entry name" value="Ribonuclease H-like superfamily/Ribonuclease H"/>
    <property type="match status" value="1"/>
</dbReference>
<feature type="domain" description="Integrase catalytic" evidence="2">
    <location>
        <begin position="1"/>
        <end position="115"/>
    </location>
</feature>
<dbReference type="InterPro" id="IPR029058">
    <property type="entry name" value="AB_hydrolase_fold"/>
</dbReference>
<keyword evidence="4" id="KW-1185">Reference proteome</keyword>
<dbReference type="SUPFAM" id="SSF53098">
    <property type="entry name" value="Ribonuclease H-like"/>
    <property type="match status" value="1"/>
</dbReference>
<gene>
    <name evidence="3" type="ORF">Tco_0857385</name>
</gene>
<reference evidence="3" key="2">
    <citation type="submission" date="2022-01" db="EMBL/GenBank/DDBJ databases">
        <authorList>
            <person name="Yamashiro T."/>
            <person name="Shiraishi A."/>
            <person name="Satake H."/>
            <person name="Nakayama K."/>
        </authorList>
    </citation>
    <scope>NUCLEOTIDE SEQUENCE</scope>
</reference>
<reference evidence="3" key="1">
    <citation type="journal article" date="2022" name="Int. J. Mol. Sci.">
        <title>Draft Genome of Tanacetum Coccineum: Genomic Comparison of Closely Related Tanacetum-Family Plants.</title>
        <authorList>
            <person name="Yamashiro T."/>
            <person name="Shiraishi A."/>
            <person name="Nakayama K."/>
            <person name="Satake H."/>
        </authorList>
    </citation>
    <scope>NUCLEOTIDE SEQUENCE</scope>
</reference>